<evidence type="ECO:0000313" key="3">
    <source>
        <dbReference type="EMBL" id="RZN61821.1"/>
    </source>
</evidence>
<gene>
    <name evidence="2" type="ORF">D6D85_10145</name>
    <name evidence="3" type="ORF">EF810_04300</name>
</gene>
<keyword evidence="1" id="KW-0472">Membrane</keyword>
<evidence type="ECO:0000313" key="5">
    <source>
        <dbReference type="Proteomes" id="UP000316217"/>
    </source>
</evidence>
<dbReference type="Pfam" id="PF01864">
    <property type="entry name" value="CarS-like"/>
    <property type="match status" value="1"/>
</dbReference>
<dbReference type="InterPro" id="IPR032690">
    <property type="entry name" value="CarS"/>
</dbReference>
<proteinExistence type="predicted"/>
<keyword evidence="1" id="KW-0812">Transmembrane</keyword>
<feature type="transmembrane region" description="Helical" evidence="1">
    <location>
        <begin position="130"/>
        <end position="149"/>
    </location>
</feature>
<dbReference type="Proteomes" id="UP000316217">
    <property type="component" value="Unassembled WGS sequence"/>
</dbReference>
<name>A0A429GIF1_9CREN</name>
<keyword evidence="2" id="KW-0548">Nucleotidyltransferase</keyword>
<dbReference type="Proteomes" id="UP000277582">
    <property type="component" value="Unassembled WGS sequence"/>
</dbReference>
<organism evidence="2 4">
    <name type="scientific">Candidatus Methanodesulfokora washburnensis</name>
    <dbReference type="NCBI Taxonomy" id="2478471"/>
    <lineage>
        <taxon>Archaea</taxon>
        <taxon>Thermoproteota</taxon>
        <taxon>Candidatus Korarchaeia</taxon>
        <taxon>Candidatus Korarchaeia incertae sedis</taxon>
        <taxon>Candidatus Methanodesulfokora</taxon>
    </lineage>
</organism>
<sequence length="155" mass="17360">MMDLMSMFLAIWYILPTYFANMAPVVFGGGSPIDRGRNWIDGRRILGDHKTFRGLISGIIVGTTIGIIQLRPIQGVLLSTGAMVGDLIGSFIKRRLDIPPGGNAVLLDHEGFLVFSILFCFWYEPISIEQTIFLIIITPILYEITNFIARKLNLK</sequence>
<evidence type="ECO:0000313" key="2">
    <source>
        <dbReference type="EMBL" id="RSN73618.1"/>
    </source>
</evidence>
<dbReference type="OrthoDB" id="45383at2157"/>
<feature type="transmembrane region" description="Helical" evidence="1">
    <location>
        <begin position="51"/>
        <end position="70"/>
    </location>
</feature>
<dbReference type="EMBL" id="RCOS01000113">
    <property type="protein sequence ID" value="RSN73618.1"/>
    <property type="molecule type" value="Genomic_DNA"/>
</dbReference>
<dbReference type="PANTHER" id="PTHR39650">
    <property type="entry name" value="CDP-ARCHAEOL SYNTHASE"/>
    <property type="match status" value="1"/>
</dbReference>
<feature type="transmembrane region" description="Helical" evidence="1">
    <location>
        <begin position="6"/>
        <end position="30"/>
    </location>
</feature>
<keyword evidence="1" id="KW-1133">Transmembrane helix</keyword>
<accession>A0A429GIF1</accession>
<dbReference type="NCBIfam" id="NF003114">
    <property type="entry name" value="PRK04032.1"/>
    <property type="match status" value="1"/>
</dbReference>
<comment type="caution">
    <text evidence="2">The sequence shown here is derived from an EMBL/GenBank/DDBJ whole genome shotgun (WGS) entry which is preliminary data.</text>
</comment>
<dbReference type="GO" id="GO:0043338">
    <property type="term" value="F:CDP-2,3-bis-(O-geranylgeranyl)-sn-glycerol synthase activity"/>
    <property type="evidence" value="ECO:0007669"/>
    <property type="project" value="UniProtKB-EC"/>
</dbReference>
<protein>
    <submittedName>
        <fullName evidence="2">CDP-2,3-bis-(O-geranylgeranyl)-sn-glycerol synthase</fullName>
        <ecNumber evidence="2">2.7.7.67</ecNumber>
    </submittedName>
</protein>
<evidence type="ECO:0000256" key="1">
    <source>
        <dbReference type="SAM" id="Phobius"/>
    </source>
</evidence>
<dbReference type="EC" id="2.7.7.67" evidence="2"/>
<dbReference type="EMBL" id="RXII01000066">
    <property type="protein sequence ID" value="RZN61821.1"/>
    <property type="molecule type" value="Genomic_DNA"/>
</dbReference>
<reference evidence="3 5" key="2">
    <citation type="journal article" date="2019" name="Nat. Microbiol.">
        <title>Wide diversity of methane and short-chain alkane metabolisms in uncultured archaea.</title>
        <authorList>
            <person name="Borrel G."/>
            <person name="Adam P.S."/>
            <person name="McKay L.J."/>
            <person name="Chen L.X."/>
            <person name="Sierra-Garcia I.N."/>
            <person name="Sieber C.M."/>
            <person name="Letourneur Q."/>
            <person name="Ghozlane A."/>
            <person name="Andersen G.L."/>
            <person name="Li W.J."/>
            <person name="Hallam S.J."/>
            <person name="Muyzer G."/>
            <person name="de Oliveira V.M."/>
            <person name="Inskeep W.P."/>
            <person name="Banfield J.F."/>
            <person name="Gribaldo S."/>
        </authorList>
    </citation>
    <scope>NUCLEOTIDE SEQUENCE [LARGE SCALE GENOMIC DNA]</scope>
    <source>
        <strain evidence="3">NM4</strain>
    </source>
</reference>
<keyword evidence="4" id="KW-1185">Reference proteome</keyword>
<evidence type="ECO:0000313" key="4">
    <source>
        <dbReference type="Proteomes" id="UP000277582"/>
    </source>
</evidence>
<keyword evidence="2" id="KW-0808">Transferase</keyword>
<dbReference type="AlphaFoldDB" id="A0A429GIF1"/>
<reference evidence="2 4" key="1">
    <citation type="submission" date="2018-10" db="EMBL/GenBank/DDBJ databases">
        <title>Co-occurring genomic capacity for anaerobic methane metabolism and dissimilatory sulfite reduction discovered in the Korarchaeota.</title>
        <authorList>
            <person name="Mckay L.J."/>
            <person name="Dlakic M."/>
            <person name="Fields M.W."/>
            <person name="Delmont T.O."/>
            <person name="Eren A.M."/>
            <person name="Jay Z.J."/>
            <person name="Klingelsmith K.B."/>
            <person name="Rusch D.B."/>
            <person name="Inskeep W.P."/>
        </authorList>
    </citation>
    <scope>NUCLEOTIDE SEQUENCE [LARGE SCALE GENOMIC DNA]</scope>
    <source>
        <strain evidence="2 4">MDKW</strain>
    </source>
</reference>
<dbReference type="PANTHER" id="PTHR39650:SF1">
    <property type="entry name" value="CDP-ARCHAEOL SYNTHASE"/>
    <property type="match status" value="1"/>
</dbReference>